<feature type="compositionally biased region" description="Low complexity" evidence="1">
    <location>
        <begin position="102"/>
        <end position="126"/>
    </location>
</feature>
<evidence type="ECO:0000259" key="2">
    <source>
        <dbReference type="Pfam" id="PF07179"/>
    </source>
</evidence>
<sequence>MGLFSRKKKNDDQSAAADSAEQTTESGASQAPAEPASDPGAVAEPAVAEPPASAAATEPAAGAAGDAAPQVNISMSSYRGLGADAGPEVAPPSADQDAQGGPASEPAARPAAARPAAPAPRELPLAPAAPPEKLESVPGLRDNALLRDALAALPENPTGAQLLGVVRQLLQGHVFLRVQGNAREQLAEGSARLSFGIARDGDNAYMLVFSSGKALHDAVRADGDASTSAVGQPVGAILKHLVEQDFAGLIVDNNSAPHRAVLPRQVLERALTQADPDMRLKAAIGAPREADTPHRIATLIAEGVQLWIALGKTSGDASPDGEQKLGIAEARLADGTRLLQVYSHPLEIAAQGRDERALPLSAAKLGQVLRDHEGVGGIIIDPAGPLMTLTRDELAPVIALAPEADESDAQV</sequence>
<feature type="domain" description="SseB protein N-terminal" evidence="2">
    <location>
        <begin position="146"/>
        <end position="267"/>
    </location>
</feature>
<gene>
    <name evidence="3" type="ORF">GCM10022202_16170</name>
</gene>
<proteinExistence type="predicted"/>
<name>A0ABP7BE93_9MICO</name>
<dbReference type="Proteomes" id="UP001410795">
    <property type="component" value="Unassembled WGS sequence"/>
</dbReference>
<comment type="caution">
    <text evidence="3">The sequence shown here is derived from an EMBL/GenBank/DDBJ whole genome shotgun (WGS) entry which is preliminary data.</text>
</comment>
<evidence type="ECO:0000313" key="3">
    <source>
        <dbReference type="EMBL" id="GAA3656661.1"/>
    </source>
</evidence>
<organism evidence="3 4">
    <name type="scientific">Microbacterium marinilacus</name>
    <dbReference type="NCBI Taxonomy" id="415209"/>
    <lineage>
        <taxon>Bacteria</taxon>
        <taxon>Bacillati</taxon>
        <taxon>Actinomycetota</taxon>
        <taxon>Actinomycetes</taxon>
        <taxon>Micrococcales</taxon>
        <taxon>Microbacteriaceae</taxon>
        <taxon>Microbacterium</taxon>
    </lineage>
</organism>
<feature type="compositionally biased region" description="Low complexity" evidence="1">
    <location>
        <begin position="13"/>
        <end position="26"/>
    </location>
</feature>
<reference evidence="4" key="1">
    <citation type="journal article" date="2019" name="Int. J. Syst. Evol. Microbiol.">
        <title>The Global Catalogue of Microorganisms (GCM) 10K type strain sequencing project: providing services to taxonomists for standard genome sequencing and annotation.</title>
        <authorList>
            <consortium name="The Broad Institute Genomics Platform"/>
            <consortium name="The Broad Institute Genome Sequencing Center for Infectious Disease"/>
            <person name="Wu L."/>
            <person name="Ma J."/>
        </authorList>
    </citation>
    <scope>NUCLEOTIDE SEQUENCE [LARGE SCALE GENOMIC DNA]</scope>
    <source>
        <strain evidence="4">JCM 16546</strain>
    </source>
</reference>
<keyword evidence="4" id="KW-1185">Reference proteome</keyword>
<evidence type="ECO:0000313" key="4">
    <source>
        <dbReference type="Proteomes" id="UP001410795"/>
    </source>
</evidence>
<evidence type="ECO:0000256" key="1">
    <source>
        <dbReference type="SAM" id="MobiDB-lite"/>
    </source>
</evidence>
<feature type="region of interest" description="Disordered" evidence="1">
    <location>
        <begin position="1"/>
        <end position="136"/>
    </location>
</feature>
<feature type="compositionally biased region" description="Low complexity" evidence="1">
    <location>
        <begin position="39"/>
        <end position="71"/>
    </location>
</feature>
<dbReference type="RefSeq" id="WP_221858657.1">
    <property type="nucleotide sequence ID" value="NZ_BAAAYV010000006.1"/>
</dbReference>
<dbReference type="InterPro" id="IPR009839">
    <property type="entry name" value="SseB_N"/>
</dbReference>
<protein>
    <recommendedName>
        <fullName evidence="2">SseB protein N-terminal domain-containing protein</fullName>
    </recommendedName>
</protein>
<dbReference type="EMBL" id="BAAAYV010000006">
    <property type="protein sequence ID" value="GAA3656661.1"/>
    <property type="molecule type" value="Genomic_DNA"/>
</dbReference>
<accession>A0ABP7BE93</accession>
<dbReference type="Pfam" id="PF07179">
    <property type="entry name" value="SseB"/>
    <property type="match status" value="2"/>
</dbReference>
<feature type="domain" description="SseB protein N-terminal" evidence="2">
    <location>
        <begin position="287"/>
        <end position="395"/>
    </location>
</feature>